<evidence type="ECO:0000313" key="3">
    <source>
        <dbReference type="EMBL" id="QGG79414.1"/>
    </source>
</evidence>
<protein>
    <submittedName>
        <fullName evidence="3">DUF2058 family protein</fullName>
    </submittedName>
</protein>
<dbReference type="InterPro" id="IPR018636">
    <property type="entry name" value="DUF2058"/>
</dbReference>
<keyword evidence="1" id="KW-0175">Coiled coil</keyword>
<accession>A0A5Q2Q945</accession>
<dbReference type="AlphaFoldDB" id="A0A5Q2Q945"/>
<evidence type="ECO:0000256" key="1">
    <source>
        <dbReference type="SAM" id="Coils"/>
    </source>
</evidence>
<feature type="coiled-coil region" evidence="1">
    <location>
        <begin position="76"/>
        <end position="104"/>
    </location>
</feature>
<sequence>MNCFVTSPRVWRESGVNVSKSLSDQLQNLGLVDKSKAKKAAHDKRVTKKKKAKSKIPDGPSTHELTAQAMAEAQVKKAEKDRAIEAQRKAKREQAERLAQARDIVKSNGTLAKGDDRKYRFTLDKKIKEFWVSNADFERLAKGLIGVVQMDKRWMLIDPEALIRVRERAPELASFLAAPEVADPDDPYADYQIPDDLDW</sequence>
<dbReference type="Proteomes" id="UP000388235">
    <property type="component" value="Chromosome"/>
</dbReference>
<evidence type="ECO:0000313" key="4">
    <source>
        <dbReference type="Proteomes" id="UP000388235"/>
    </source>
</evidence>
<dbReference type="EMBL" id="CP045871">
    <property type="protein sequence ID" value="QGG79414.1"/>
    <property type="molecule type" value="Genomic_DNA"/>
</dbReference>
<dbReference type="KEGG" id="llp:GH975_02060"/>
<name>A0A5Q2Q945_9GAMM</name>
<dbReference type="Pfam" id="PF09831">
    <property type="entry name" value="DUF2058"/>
    <property type="match status" value="1"/>
</dbReference>
<keyword evidence="4" id="KW-1185">Reference proteome</keyword>
<feature type="region of interest" description="Disordered" evidence="2">
    <location>
        <begin position="33"/>
        <end position="63"/>
    </location>
</feature>
<dbReference type="OrthoDB" id="5294470at2"/>
<organism evidence="3 4">
    <name type="scientific">Litorivicinus lipolyticus</name>
    <dbReference type="NCBI Taxonomy" id="418701"/>
    <lineage>
        <taxon>Bacteria</taxon>
        <taxon>Pseudomonadati</taxon>
        <taxon>Pseudomonadota</taxon>
        <taxon>Gammaproteobacteria</taxon>
        <taxon>Oceanospirillales</taxon>
        <taxon>Litorivicinaceae</taxon>
        <taxon>Litorivicinus</taxon>
    </lineage>
</organism>
<reference evidence="3 4" key="1">
    <citation type="submission" date="2019-11" db="EMBL/GenBank/DDBJ databases">
        <authorList>
            <person name="Khan S.A."/>
            <person name="Jeon C.O."/>
            <person name="Chun B.H."/>
        </authorList>
    </citation>
    <scope>NUCLEOTIDE SEQUENCE [LARGE SCALE GENOMIC DNA]</scope>
    <source>
        <strain evidence="3 4">IMCC 1097</strain>
    </source>
</reference>
<proteinExistence type="predicted"/>
<gene>
    <name evidence="3" type="ORF">GH975_02060</name>
</gene>
<feature type="compositionally biased region" description="Basic residues" evidence="2">
    <location>
        <begin position="36"/>
        <end position="54"/>
    </location>
</feature>
<evidence type="ECO:0000256" key="2">
    <source>
        <dbReference type="SAM" id="MobiDB-lite"/>
    </source>
</evidence>